<evidence type="ECO:0000313" key="3">
    <source>
        <dbReference type="Proteomes" id="UP000230842"/>
    </source>
</evidence>
<comment type="caution">
    <text evidence="2">The sequence shown here is derived from an EMBL/GenBank/DDBJ whole genome shotgun (WGS) entry which is preliminary data.</text>
</comment>
<name>A0A2M9BKW3_9ACTN</name>
<accession>A0A2M9BKW3</accession>
<reference evidence="2 3" key="1">
    <citation type="submission" date="2017-11" db="EMBL/GenBank/DDBJ databases">
        <title>Genomic Encyclopedia of Archaeal and Bacterial Type Strains, Phase II (KMG-II): From Individual Species to Whole Genera.</title>
        <authorList>
            <person name="Goeker M."/>
        </authorList>
    </citation>
    <scope>NUCLEOTIDE SEQUENCE [LARGE SCALE GENOMIC DNA]</scope>
    <source>
        <strain evidence="2 3">DSM 27763</strain>
    </source>
</reference>
<dbReference type="EMBL" id="PGEZ01000001">
    <property type="protein sequence ID" value="PJJ58571.1"/>
    <property type="molecule type" value="Genomic_DNA"/>
</dbReference>
<dbReference type="AlphaFoldDB" id="A0A2M9BKW3"/>
<feature type="region of interest" description="Disordered" evidence="1">
    <location>
        <begin position="104"/>
        <end position="127"/>
    </location>
</feature>
<evidence type="ECO:0000313" key="2">
    <source>
        <dbReference type="EMBL" id="PJJ58571.1"/>
    </source>
</evidence>
<evidence type="ECO:0000256" key="1">
    <source>
        <dbReference type="SAM" id="MobiDB-lite"/>
    </source>
</evidence>
<dbReference type="InterPro" id="IPR024384">
    <property type="entry name" value="DUF2742"/>
</dbReference>
<proteinExistence type="predicted"/>
<sequence>MNARRSWARRMIDKARGAVLPPYGSEAWLTLPDGDPVKVAAVVVAAEAWAQSGDTLADDLRAEAYARRASEKAAEDAEYAEAQRAHRERWAPVARSTVVPFAKRRRRQLEAAGPRPGDHPGGAVAPW</sequence>
<gene>
    <name evidence="2" type="ORF">CLV56_2822</name>
</gene>
<protein>
    <submittedName>
        <fullName evidence="2">Uncharacterized protein DUF2742</fullName>
    </submittedName>
</protein>
<organism evidence="2 3">
    <name type="scientific">Mumia flava</name>
    <dbReference type="NCBI Taxonomy" id="1348852"/>
    <lineage>
        <taxon>Bacteria</taxon>
        <taxon>Bacillati</taxon>
        <taxon>Actinomycetota</taxon>
        <taxon>Actinomycetes</taxon>
        <taxon>Propionibacteriales</taxon>
        <taxon>Nocardioidaceae</taxon>
        <taxon>Mumia</taxon>
    </lineage>
</organism>
<dbReference type="Proteomes" id="UP000230842">
    <property type="component" value="Unassembled WGS sequence"/>
</dbReference>
<keyword evidence="3" id="KW-1185">Reference proteome</keyword>
<dbReference type="Pfam" id="PF10888">
    <property type="entry name" value="DUF2742"/>
    <property type="match status" value="1"/>
</dbReference>